<accession>A0AAV4SSS5</accession>
<keyword evidence="2" id="KW-1133">Transmembrane helix</keyword>
<dbReference type="AlphaFoldDB" id="A0AAV4SSS5"/>
<protein>
    <submittedName>
        <fullName evidence="3">Uncharacterized protein</fullName>
    </submittedName>
</protein>
<organism evidence="3 4">
    <name type="scientific">Caerostris extrusa</name>
    <name type="common">Bark spider</name>
    <name type="synonym">Caerostris bankana</name>
    <dbReference type="NCBI Taxonomy" id="172846"/>
    <lineage>
        <taxon>Eukaryota</taxon>
        <taxon>Metazoa</taxon>
        <taxon>Ecdysozoa</taxon>
        <taxon>Arthropoda</taxon>
        <taxon>Chelicerata</taxon>
        <taxon>Arachnida</taxon>
        <taxon>Araneae</taxon>
        <taxon>Araneomorphae</taxon>
        <taxon>Entelegynae</taxon>
        <taxon>Araneoidea</taxon>
        <taxon>Araneidae</taxon>
        <taxon>Caerostris</taxon>
    </lineage>
</organism>
<dbReference type="EMBL" id="BPLR01009919">
    <property type="protein sequence ID" value="GIY35492.1"/>
    <property type="molecule type" value="Genomic_DNA"/>
</dbReference>
<name>A0AAV4SSS5_CAEEX</name>
<evidence type="ECO:0000313" key="3">
    <source>
        <dbReference type="EMBL" id="GIY35492.1"/>
    </source>
</evidence>
<evidence type="ECO:0000313" key="4">
    <source>
        <dbReference type="Proteomes" id="UP001054945"/>
    </source>
</evidence>
<feature type="compositionally biased region" description="Basic residues" evidence="1">
    <location>
        <begin position="13"/>
        <end position="24"/>
    </location>
</feature>
<comment type="caution">
    <text evidence="3">The sequence shown here is derived from an EMBL/GenBank/DDBJ whole genome shotgun (WGS) entry which is preliminary data.</text>
</comment>
<keyword evidence="2" id="KW-0472">Membrane</keyword>
<evidence type="ECO:0000256" key="1">
    <source>
        <dbReference type="SAM" id="MobiDB-lite"/>
    </source>
</evidence>
<evidence type="ECO:0000256" key="2">
    <source>
        <dbReference type="SAM" id="Phobius"/>
    </source>
</evidence>
<feature type="transmembrane region" description="Helical" evidence="2">
    <location>
        <begin position="115"/>
        <end position="132"/>
    </location>
</feature>
<feature type="transmembrane region" description="Helical" evidence="2">
    <location>
        <begin position="90"/>
        <end position="109"/>
    </location>
</feature>
<keyword evidence="4" id="KW-1185">Reference proteome</keyword>
<reference evidence="3 4" key="1">
    <citation type="submission" date="2021-06" db="EMBL/GenBank/DDBJ databases">
        <title>Caerostris extrusa draft genome.</title>
        <authorList>
            <person name="Kono N."/>
            <person name="Arakawa K."/>
        </authorList>
    </citation>
    <scope>NUCLEOTIDE SEQUENCE [LARGE SCALE GENOMIC DNA]</scope>
</reference>
<proteinExistence type="predicted"/>
<dbReference type="Proteomes" id="UP001054945">
    <property type="component" value="Unassembled WGS sequence"/>
</dbReference>
<keyword evidence="2" id="KW-0812">Transmembrane</keyword>
<feature type="region of interest" description="Disordered" evidence="1">
    <location>
        <begin position="1"/>
        <end position="47"/>
    </location>
</feature>
<sequence>MRKENWKCSGKQQFRKIRNPHNRKIPPGENPGVSQTRRQKRNRSLETRRKIQMVRLETHSKLYRACNNKLCWAVQRSKKEVSSPRCDIRLNFRAVAVFFRFVVGTGVLHSGFWDSFVGLLFCLYIALSRFHFHRN</sequence>
<gene>
    <name evidence="3" type="ORF">CEXT_67721</name>
</gene>